<comment type="caution">
    <text evidence="2">The sequence shown here is derived from an EMBL/GenBank/DDBJ whole genome shotgun (WGS) entry which is preliminary data.</text>
</comment>
<evidence type="ECO:0000313" key="2">
    <source>
        <dbReference type="EMBL" id="MUM65163.1"/>
    </source>
</evidence>
<name>A0A6A9QH78_ACIIN</name>
<dbReference type="PANTHER" id="PTHR43242:SF1">
    <property type="entry name" value="NAD(P)-BINDING ROSSMANN-FOLD SUPERFAMILY PROTEIN"/>
    <property type="match status" value="1"/>
</dbReference>
<dbReference type="EMBL" id="WFIY01000004">
    <property type="protein sequence ID" value="MUM65163.1"/>
    <property type="molecule type" value="Genomic_DNA"/>
</dbReference>
<dbReference type="InterPro" id="IPR036291">
    <property type="entry name" value="NAD(P)-bd_dom_sf"/>
</dbReference>
<dbReference type="InterPro" id="IPR029903">
    <property type="entry name" value="RmlD-like-bd"/>
</dbReference>
<dbReference type="Gene3D" id="3.90.25.10">
    <property type="entry name" value="UDP-galactose 4-epimerase, domain 1"/>
    <property type="match status" value="1"/>
</dbReference>
<accession>A0A6A9QH78</accession>
<dbReference type="SUPFAM" id="SSF51735">
    <property type="entry name" value="NAD(P)-binding Rossmann-fold domains"/>
    <property type="match status" value="1"/>
</dbReference>
<feature type="domain" description="RmlD-like substrate binding" evidence="1">
    <location>
        <begin position="44"/>
        <end position="197"/>
    </location>
</feature>
<dbReference type="AlphaFoldDB" id="A0A6A9QH78"/>
<dbReference type="OrthoDB" id="4907at2157"/>
<evidence type="ECO:0000313" key="3">
    <source>
        <dbReference type="Proteomes" id="UP000440125"/>
    </source>
</evidence>
<dbReference type="Pfam" id="PF04321">
    <property type="entry name" value="RmlD_sub_bind"/>
    <property type="match status" value="1"/>
</dbReference>
<protein>
    <submittedName>
        <fullName evidence="2">Sugar nucleotide-binding protein</fullName>
    </submittedName>
</protein>
<gene>
    <name evidence="2" type="ORF">D1867_07940</name>
</gene>
<reference evidence="2 3" key="1">
    <citation type="submission" date="2019-10" db="EMBL/GenBank/DDBJ databases">
        <title>Genome Sequences from Six Type Strain Members of the Archaeal Family Sulfolobaceae: Acidianus ambivalens, Acidianus infernus, Metallosphaera prunae, Stygiolobus azoricus, Sulfolobus metallicus, and Sulfurisphaera ohwakuensis.</title>
        <authorList>
            <person name="Counts J.A."/>
            <person name="Kelly R.M."/>
        </authorList>
    </citation>
    <scope>NUCLEOTIDE SEQUENCE [LARGE SCALE GENOMIC DNA]</scope>
    <source>
        <strain evidence="2 3">DSM 3191</strain>
    </source>
</reference>
<dbReference type="RefSeq" id="WP_155863625.1">
    <property type="nucleotide sequence ID" value="NZ_JBGTCZ010000056.1"/>
</dbReference>
<dbReference type="Gene3D" id="3.40.50.720">
    <property type="entry name" value="NAD(P)-binding Rossmann-like Domain"/>
    <property type="match status" value="1"/>
</dbReference>
<evidence type="ECO:0000259" key="1">
    <source>
        <dbReference type="Pfam" id="PF04321"/>
    </source>
</evidence>
<dbReference type="Proteomes" id="UP000440125">
    <property type="component" value="Unassembled WGS sequence"/>
</dbReference>
<keyword evidence="3" id="KW-1185">Reference proteome</keyword>
<organism evidence="2 3">
    <name type="scientific">Acidianus infernus</name>
    <dbReference type="NCBI Taxonomy" id="12915"/>
    <lineage>
        <taxon>Archaea</taxon>
        <taxon>Thermoproteota</taxon>
        <taxon>Thermoprotei</taxon>
        <taxon>Sulfolobales</taxon>
        <taxon>Sulfolobaceae</taxon>
        <taxon>Acidianus</taxon>
    </lineage>
</organism>
<dbReference type="PANTHER" id="PTHR43242">
    <property type="entry name" value="NAD(P)-BINDING ROSSMANN-FOLD SUPERFAMILY PROTEIN"/>
    <property type="match status" value="1"/>
</dbReference>
<proteinExistence type="predicted"/>
<sequence>MIGITDEGELARALTNTIDDEFIFIDSPKKVYETKPEIVIHTLEDNSNNASMWNLNTWFAINIAKAANKIGSLNVYFSTFMIYDGKRGYYSETSTPSPLNYYGMTKLVGETAIASLGNYLILRLGAVYSPSYRGILFHIIKALIKKGIAKCNTNLYLSPISVKDVAYAVKYLLKKDARGVINLAGKRFSEYDICRKFSDDYGGLIIPVEGKYFDFSLDNWLLRSFGLKIDGI</sequence>